<dbReference type="SMR" id="A0A6J2JVS9"/>
<dbReference type="RefSeq" id="XP_028033655.1">
    <property type="nucleotide sequence ID" value="XM_028177854.1"/>
</dbReference>
<dbReference type="InterPro" id="IPR009456">
    <property type="entry name" value="Moricin_fam"/>
</dbReference>
<feature type="chain" id="PRO_5026939065" evidence="1">
    <location>
        <begin position="23"/>
        <end position="66"/>
    </location>
</feature>
<reference evidence="3" key="1">
    <citation type="submission" date="2025-08" db="UniProtKB">
        <authorList>
            <consortium name="RefSeq"/>
        </authorList>
    </citation>
    <scope>IDENTIFICATION</scope>
    <source>
        <tissue evidence="3">Silk gland</tissue>
    </source>
</reference>
<dbReference type="InterPro" id="IPR037043">
    <property type="entry name" value="Moricin_sf"/>
</dbReference>
<dbReference type="AlphaFoldDB" id="A0A6J2JVS9"/>
<evidence type="ECO:0000313" key="3">
    <source>
        <dbReference type="RefSeq" id="XP_028033655.1"/>
    </source>
</evidence>
<dbReference type="GO" id="GO:0042742">
    <property type="term" value="P:defense response to bacterium"/>
    <property type="evidence" value="ECO:0007669"/>
    <property type="project" value="InterPro"/>
</dbReference>
<dbReference type="Proteomes" id="UP000504629">
    <property type="component" value="Unplaced"/>
</dbReference>
<dbReference type="GO" id="GO:0005576">
    <property type="term" value="C:extracellular region"/>
    <property type="evidence" value="ECO:0007669"/>
    <property type="project" value="InterPro"/>
</dbReference>
<accession>A0A6J2JVS9</accession>
<proteinExistence type="predicted"/>
<dbReference type="Gene3D" id="1.20.5.750">
    <property type="entry name" value="Moricin domain"/>
    <property type="match status" value="1"/>
</dbReference>
<organism evidence="2 3">
    <name type="scientific">Bombyx mandarina</name>
    <name type="common">Wild silk moth</name>
    <name type="synonym">Wild silkworm</name>
    <dbReference type="NCBI Taxonomy" id="7092"/>
    <lineage>
        <taxon>Eukaryota</taxon>
        <taxon>Metazoa</taxon>
        <taxon>Ecdysozoa</taxon>
        <taxon>Arthropoda</taxon>
        <taxon>Hexapoda</taxon>
        <taxon>Insecta</taxon>
        <taxon>Pterygota</taxon>
        <taxon>Neoptera</taxon>
        <taxon>Endopterygota</taxon>
        <taxon>Lepidoptera</taxon>
        <taxon>Glossata</taxon>
        <taxon>Ditrysia</taxon>
        <taxon>Bombycoidea</taxon>
        <taxon>Bombycidae</taxon>
        <taxon>Bombycinae</taxon>
        <taxon>Bombyx</taxon>
    </lineage>
</organism>
<evidence type="ECO:0000256" key="1">
    <source>
        <dbReference type="SAM" id="SignalP"/>
    </source>
</evidence>
<evidence type="ECO:0000313" key="2">
    <source>
        <dbReference type="Proteomes" id="UP000504629"/>
    </source>
</evidence>
<keyword evidence="2" id="KW-1185">Reference proteome</keyword>
<dbReference type="PROSITE" id="PS51257">
    <property type="entry name" value="PROKAR_LIPOPROTEIN"/>
    <property type="match status" value="1"/>
</dbReference>
<keyword evidence="1" id="KW-0732">Signal</keyword>
<gene>
    <name evidence="3" type="primary">LOC114245619</name>
</gene>
<dbReference type="Pfam" id="PF06451">
    <property type="entry name" value="Moricin"/>
    <property type="match status" value="1"/>
</dbReference>
<protein>
    <submittedName>
        <fullName evidence="3">Moricin-2</fullName>
    </submittedName>
</protein>
<sequence>MNILKLFFVFIVAMSLVSCSTAAPAKIPIKAIKTVGKAVGKGLRAINIASTANDVFNFLKPKKRKH</sequence>
<feature type="signal peptide" evidence="1">
    <location>
        <begin position="1"/>
        <end position="22"/>
    </location>
</feature>
<name>A0A6J2JVS9_BOMMA</name>
<dbReference type="OrthoDB" id="7191791at2759"/>
<dbReference type="KEGG" id="bman:114245619"/>
<dbReference type="GeneID" id="114245619"/>